<sequence>MGDVRWATFDCFGTLVDWRHGIATTAELLFPGRGPELLELYNKHERKVQAETPAMRYGGVLEEALRRATREAGLELREDDASALSATIPYWPVFPDVPRALADLRAAGWRLALLTNCDNVFIGESQRRLGVHIDAVVTAEHVGSYKPNPSHFTRFEESFGAMRDNWVHVAEGYFHDIEPAHALAIPRVWINRQGLTDDPSIADVVLPDLADVLNAVEQTHAAAQRR</sequence>
<organism evidence="2 3">
    <name type="scientific">Saccharopolyspora oryzae</name>
    <dbReference type="NCBI Taxonomy" id="2997343"/>
    <lineage>
        <taxon>Bacteria</taxon>
        <taxon>Bacillati</taxon>
        <taxon>Actinomycetota</taxon>
        <taxon>Actinomycetes</taxon>
        <taxon>Pseudonocardiales</taxon>
        <taxon>Pseudonocardiaceae</taxon>
        <taxon>Saccharopolyspora</taxon>
    </lineage>
</organism>
<dbReference type="SFLD" id="SFLDS00003">
    <property type="entry name" value="Haloacid_Dehalogenase"/>
    <property type="match status" value="1"/>
</dbReference>
<dbReference type="EMBL" id="JAQGLA010000001">
    <property type="protein sequence ID" value="MDA3623944.1"/>
    <property type="molecule type" value="Genomic_DNA"/>
</dbReference>
<reference evidence="2 3" key="1">
    <citation type="submission" date="2022-11" db="EMBL/GenBank/DDBJ databases">
        <title>Draft genome sequence of Saccharopolyspora sp. WRP15-2 isolated from rhizosphere soils of wild rice in Thailand.</title>
        <authorList>
            <person name="Duangmal K."/>
            <person name="Kammanee S."/>
            <person name="Muangham S."/>
        </authorList>
    </citation>
    <scope>NUCLEOTIDE SEQUENCE [LARGE SCALE GENOMIC DNA]</scope>
    <source>
        <strain evidence="2 3">WRP15-2</strain>
    </source>
</reference>
<keyword evidence="3" id="KW-1185">Reference proteome</keyword>
<dbReference type="Gene3D" id="3.40.50.1000">
    <property type="entry name" value="HAD superfamily/HAD-like"/>
    <property type="match status" value="1"/>
</dbReference>
<name>A0ABT4UQK1_9PSEU</name>
<accession>A0ABT4UQK1</accession>
<dbReference type="InterPro" id="IPR051540">
    <property type="entry name" value="S-2-haloacid_dehalogenase"/>
</dbReference>
<dbReference type="SUPFAM" id="SSF56784">
    <property type="entry name" value="HAD-like"/>
    <property type="match status" value="1"/>
</dbReference>
<dbReference type="GO" id="GO:0016787">
    <property type="term" value="F:hydrolase activity"/>
    <property type="evidence" value="ECO:0007669"/>
    <property type="project" value="UniProtKB-KW"/>
</dbReference>
<dbReference type="InterPro" id="IPR006328">
    <property type="entry name" value="2-HAD"/>
</dbReference>
<evidence type="ECO:0000313" key="2">
    <source>
        <dbReference type="EMBL" id="MDA3623944.1"/>
    </source>
</evidence>
<protein>
    <submittedName>
        <fullName evidence="2">HAD family hydrolase</fullName>
    </submittedName>
</protein>
<dbReference type="InterPro" id="IPR006439">
    <property type="entry name" value="HAD-SF_hydro_IA"/>
</dbReference>
<dbReference type="Gene3D" id="1.10.150.750">
    <property type="match status" value="1"/>
</dbReference>
<dbReference type="PANTHER" id="PTHR43316:SF9">
    <property type="entry name" value="ACID DEHALOGENASE, PUTATIVE (AFU_ORTHOLOGUE AFUA_6G14460)-RELATED"/>
    <property type="match status" value="1"/>
</dbReference>
<dbReference type="SFLD" id="SFLDG01129">
    <property type="entry name" value="C1.5:_HAD__Beta-PGM__Phosphata"/>
    <property type="match status" value="1"/>
</dbReference>
<comment type="caution">
    <text evidence="2">The sequence shown here is derived from an EMBL/GenBank/DDBJ whole genome shotgun (WGS) entry which is preliminary data.</text>
</comment>
<proteinExistence type="predicted"/>
<gene>
    <name evidence="2" type="ORF">OU415_00770</name>
</gene>
<dbReference type="InterPro" id="IPR036412">
    <property type="entry name" value="HAD-like_sf"/>
</dbReference>
<evidence type="ECO:0000256" key="1">
    <source>
        <dbReference type="ARBA" id="ARBA00022801"/>
    </source>
</evidence>
<dbReference type="Proteomes" id="UP001210380">
    <property type="component" value="Unassembled WGS sequence"/>
</dbReference>
<keyword evidence="1 2" id="KW-0378">Hydrolase</keyword>
<dbReference type="PRINTS" id="PR00413">
    <property type="entry name" value="HADHALOGNASE"/>
</dbReference>
<dbReference type="Pfam" id="PF00702">
    <property type="entry name" value="Hydrolase"/>
    <property type="match status" value="1"/>
</dbReference>
<evidence type="ECO:0000313" key="3">
    <source>
        <dbReference type="Proteomes" id="UP001210380"/>
    </source>
</evidence>
<dbReference type="RefSeq" id="WP_270946512.1">
    <property type="nucleotide sequence ID" value="NZ_JAQGLA010000001.1"/>
</dbReference>
<dbReference type="CDD" id="cd02588">
    <property type="entry name" value="HAD_L2-DEX"/>
    <property type="match status" value="1"/>
</dbReference>
<dbReference type="PANTHER" id="PTHR43316">
    <property type="entry name" value="HYDROLASE, HALOACID DELAHOGENASE-RELATED"/>
    <property type="match status" value="1"/>
</dbReference>
<dbReference type="InterPro" id="IPR023214">
    <property type="entry name" value="HAD_sf"/>
</dbReference>